<protein>
    <recommendedName>
        <fullName evidence="2">DUF4884 domain-containing protein</fullName>
    </recommendedName>
</protein>
<dbReference type="AlphaFoldDB" id="A0A644V0K1"/>
<sequence>MILGTEVMVLNNRIKIQRMKIMIKTCLLLLVGFICFSCTISRPIAVVPSDNNTTYKVDYLFEHDGCKVYRFYDMGNYVYFTNCTGEAIAIENDSTETRIINTTKVKTPTIRQTYFE</sequence>
<reference evidence="1" key="1">
    <citation type="submission" date="2019-08" db="EMBL/GenBank/DDBJ databases">
        <authorList>
            <person name="Kucharzyk K."/>
            <person name="Murdoch R.W."/>
            <person name="Higgins S."/>
            <person name="Loffler F."/>
        </authorList>
    </citation>
    <scope>NUCLEOTIDE SEQUENCE</scope>
</reference>
<proteinExistence type="predicted"/>
<evidence type="ECO:0008006" key="2">
    <source>
        <dbReference type="Google" id="ProtNLM"/>
    </source>
</evidence>
<dbReference type="Pfam" id="PF16225">
    <property type="entry name" value="DUF4884"/>
    <property type="match status" value="1"/>
</dbReference>
<dbReference type="EMBL" id="VSSQ01000196">
    <property type="protein sequence ID" value="MPL84859.1"/>
    <property type="molecule type" value="Genomic_DNA"/>
</dbReference>
<gene>
    <name evidence="1" type="ORF">SDC9_30824</name>
</gene>
<comment type="caution">
    <text evidence="1">The sequence shown here is derived from an EMBL/GenBank/DDBJ whole genome shotgun (WGS) entry which is preliminary data.</text>
</comment>
<dbReference type="InterPro" id="IPR032618">
    <property type="entry name" value="DUF4884"/>
</dbReference>
<accession>A0A644V0K1</accession>
<evidence type="ECO:0000313" key="1">
    <source>
        <dbReference type="EMBL" id="MPL84859.1"/>
    </source>
</evidence>
<name>A0A644V0K1_9ZZZZ</name>
<organism evidence="1">
    <name type="scientific">bioreactor metagenome</name>
    <dbReference type="NCBI Taxonomy" id="1076179"/>
    <lineage>
        <taxon>unclassified sequences</taxon>
        <taxon>metagenomes</taxon>
        <taxon>ecological metagenomes</taxon>
    </lineage>
</organism>